<feature type="non-terminal residue" evidence="1">
    <location>
        <position position="1"/>
    </location>
</feature>
<protein>
    <submittedName>
        <fullName evidence="1">Uncharacterized protein</fullName>
    </submittedName>
</protein>
<evidence type="ECO:0000313" key="1">
    <source>
        <dbReference type="EMBL" id="WVZ96361.1"/>
    </source>
</evidence>
<organism evidence="1 2">
    <name type="scientific">Paspalum notatum var. saurae</name>
    <dbReference type="NCBI Taxonomy" id="547442"/>
    <lineage>
        <taxon>Eukaryota</taxon>
        <taxon>Viridiplantae</taxon>
        <taxon>Streptophyta</taxon>
        <taxon>Embryophyta</taxon>
        <taxon>Tracheophyta</taxon>
        <taxon>Spermatophyta</taxon>
        <taxon>Magnoliopsida</taxon>
        <taxon>Liliopsida</taxon>
        <taxon>Poales</taxon>
        <taxon>Poaceae</taxon>
        <taxon>PACMAD clade</taxon>
        <taxon>Panicoideae</taxon>
        <taxon>Andropogonodae</taxon>
        <taxon>Paspaleae</taxon>
        <taxon>Paspalinae</taxon>
        <taxon>Paspalum</taxon>
    </lineage>
</organism>
<evidence type="ECO:0000313" key="2">
    <source>
        <dbReference type="Proteomes" id="UP001341281"/>
    </source>
</evidence>
<reference evidence="1 2" key="1">
    <citation type="submission" date="2024-02" db="EMBL/GenBank/DDBJ databases">
        <title>High-quality chromosome-scale genome assembly of Pensacola bahiagrass (Paspalum notatum Flugge var. saurae).</title>
        <authorList>
            <person name="Vega J.M."/>
            <person name="Podio M."/>
            <person name="Orjuela J."/>
            <person name="Siena L.A."/>
            <person name="Pessino S.C."/>
            <person name="Combes M.C."/>
            <person name="Mariac C."/>
            <person name="Albertini E."/>
            <person name="Pupilli F."/>
            <person name="Ortiz J.P.A."/>
            <person name="Leblanc O."/>
        </authorList>
    </citation>
    <scope>NUCLEOTIDE SEQUENCE [LARGE SCALE GENOMIC DNA]</scope>
    <source>
        <strain evidence="1">R1</strain>
        <tissue evidence="1">Leaf</tissue>
    </source>
</reference>
<dbReference type="AlphaFoldDB" id="A0AAQ3UQI1"/>
<accession>A0AAQ3UQI1</accession>
<dbReference type="EMBL" id="CP144754">
    <property type="protein sequence ID" value="WVZ96361.1"/>
    <property type="molecule type" value="Genomic_DNA"/>
</dbReference>
<keyword evidence="2" id="KW-1185">Reference proteome</keyword>
<sequence length="96" mass="11555">MHRFHDWYMAVSSKGTVTFAVNVKDDYYCYDDHKIWLAFENIFEVYRKDAVDITLMSVWTFLWILTVLSAEKEVLTIMDSLRKPTTDYPEIIEMFR</sequence>
<dbReference type="Proteomes" id="UP001341281">
    <property type="component" value="Chromosome 10"/>
</dbReference>
<name>A0AAQ3UQI1_PASNO</name>
<gene>
    <name evidence="1" type="ORF">U9M48_042012</name>
</gene>
<proteinExistence type="predicted"/>